<dbReference type="GO" id="GO:0032259">
    <property type="term" value="P:methylation"/>
    <property type="evidence" value="ECO:0007669"/>
    <property type="project" value="UniProtKB-KW"/>
</dbReference>
<evidence type="ECO:0000256" key="9">
    <source>
        <dbReference type="HAMAP-Rule" id="MF_00772"/>
    </source>
</evidence>
<protein>
    <recommendedName>
        <fullName evidence="9">Methylated-DNA--protein-cysteine methyltransferase</fullName>
        <ecNumber evidence="9">2.1.1.63</ecNumber>
    </recommendedName>
    <alternativeName>
        <fullName evidence="9">6-O-methylguanine-DNA methyltransferase</fullName>
        <shortName evidence="9">MGMT</shortName>
    </alternativeName>
    <alternativeName>
        <fullName evidence="9">O-6-methylguanine-DNA-alkyltransferase</fullName>
    </alternativeName>
</protein>
<evidence type="ECO:0000256" key="5">
    <source>
        <dbReference type="ARBA" id="ARBA00022679"/>
    </source>
</evidence>
<keyword evidence="7 9" id="KW-0234">DNA repair</keyword>
<dbReference type="Pfam" id="PF01035">
    <property type="entry name" value="DNA_binding_1"/>
    <property type="match status" value="1"/>
</dbReference>
<accession>A0A363NK85</accession>
<dbReference type="AlphaFoldDB" id="A0A363NK85"/>
<name>A0A363NK85_9SPHI</name>
<comment type="similarity">
    <text evidence="2 9">Belongs to the MGMT family.</text>
</comment>
<dbReference type="InterPro" id="IPR036217">
    <property type="entry name" value="MethylDNA_cys_MeTrfase_DNAb"/>
</dbReference>
<evidence type="ECO:0000313" key="12">
    <source>
        <dbReference type="EMBL" id="PUV21110.1"/>
    </source>
</evidence>
<keyword evidence="5 9" id="KW-0808">Transferase</keyword>
<keyword evidence="13" id="KW-1185">Reference proteome</keyword>
<comment type="function">
    <text evidence="9">Involved in the cellular defense against the biological effects of O6-methylguanine (O6-MeG) and O4-methylthymine (O4-MeT) in DNA. Repairs the methylated nucleobase in DNA by stoichiometrically transferring the methyl group to a cysteine residue in the enzyme. This is a suicide reaction: the enzyme is irreversibly inactivated.</text>
</comment>
<dbReference type="InterPro" id="IPR001497">
    <property type="entry name" value="MethylDNA_cys_MeTrfase_AS"/>
</dbReference>
<dbReference type="OrthoDB" id="9802228at2"/>
<evidence type="ECO:0000256" key="4">
    <source>
        <dbReference type="ARBA" id="ARBA00022603"/>
    </source>
</evidence>
<dbReference type="EC" id="2.1.1.63" evidence="9"/>
<dbReference type="PANTHER" id="PTHR10815">
    <property type="entry name" value="METHYLATED-DNA--PROTEIN-CYSTEINE METHYLTRANSFERASE"/>
    <property type="match status" value="1"/>
</dbReference>
<dbReference type="PANTHER" id="PTHR10815:SF5">
    <property type="entry name" value="METHYLATED-DNA--PROTEIN-CYSTEINE METHYLTRANSFERASE"/>
    <property type="match status" value="1"/>
</dbReference>
<dbReference type="Proteomes" id="UP000250831">
    <property type="component" value="Unassembled WGS sequence"/>
</dbReference>
<keyword evidence="4 9" id="KW-0489">Methyltransferase</keyword>
<dbReference type="SUPFAM" id="SSF46767">
    <property type="entry name" value="Methylated DNA-protein cysteine methyltransferase, C-terminal domain"/>
    <property type="match status" value="1"/>
</dbReference>
<dbReference type="FunFam" id="1.10.10.10:FF:000214">
    <property type="entry name" value="Methylated-DNA--protein-cysteine methyltransferase"/>
    <property type="match status" value="1"/>
</dbReference>
<evidence type="ECO:0000259" key="11">
    <source>
        <dbReference type="Pfam" id="PF02870"/>
    </source>
</evidence>
<evidence type="ECO:0000259" key="10">
    <source>
        <dbReference type="Pfam" id="PF01035"/>
    </source>
</evidence>
<evidence type="ECO:0000256" key="8">
    <source>
        <dbReference type="ARBA" id="ARBA00049348"/>
    </source>
</evidence>
<evidence type="ECO:0000256" key="7">
    <source>
        <dbReference type="ARBA" id="ARBA00023204"/>
    </source>
</evidence>
<evidence type="ECO:0000313" key="13">
    <source>
        <dbReference type="Proteomes" id="UP000250831"/>
    </source>
</evidence>
<dbReference type="InterPro" id="IPR014048">
    <property type="entry name" value="MethylDNA_cys_MeTrfase_DNA-bd"/>
</dbReference>
<comment type="catalytic activity">
    <reaction evidence="8 9">
        <text>a 6-O-methyl-2'-deoxyguanosine in DNA + L-cysteinyl-[protein] = S-methyl-L-cysteinyl-[protein] + a 2'-deoxyguanosine in DNA</text>
        <dbReference type="Rhea" id="RHEA:24000"/>
        <dbReference type="Rhea" id="RHEA-COMP:10131"/>
        <dbReference type="Rhea" id="RHEA-COMP:10132"/>
        <dbReference type="Rhea" id="RHEA-COMP:11367"/>
        <dbReference type="Rhea" id="RHEA-COMP:11368"/>
        <dbReference type="ChEBI" id="CHEBI:29950"/>
        <dbReference type="ChEBI" id="CHEBI:82612"/>
        <dbReference type="ChEBI" id="CHEBI:85445"/>
        <dbReference type="ChEBI" id="CHEBI:85448"/>
        <dbReference type="EC" id="2.1.1.63"/>
    </reaction>
</comment>
<dbReference type="InterPro" id="IPR036631">
    <property type="entry name" value="MGMT_N_sf"/>
</dbReference>
<feature type="active site" description="Nucleophile; methyl group acceptor" evidence="9">
    <location>
        <position position="134"/>
    </location>
</feature>
<comment type="catalytic activity">
    <reaction evidence="1 9">
        <text>a 4-O-methyl-thymidine in DNA + L-cysteinyl-[protein] = a thymidine in DNA + S-methyl-L-cysteinyl-[protein]</text>
        <dbReference type="Rhea" id="RHEA:53428"/>
        <dbReference type="Rhea" id="RHEA-COMP:10131"/>
        <dbReference type="Rhea" id="RHEA-COMP:10132"/>
        <dbReference type="Rhea" id="RHEA-COMP:13555"/>
        <dbReference type="Rhea" id="RHEA-COMP:13556"/>
        <dbReference type="ChEBI" id="CHEBI:29950"/>
        <dbReference type="ChEBI" id="CHEBI:82612"/>
        <dbReference type="ChEBI" id="CHEBI:137386"/>
        <dbReference type="ChEBI" id="CHEBI:137387"/>
        <dbReference type="EC" id="2.1.1.63"/>
    </reaction>
</comment>
<dbReference type="EMBL" id="QCXX01000013">
    <property type="protein sequence ID" value="PUV21110.1"/>
    <property type="molecule type" value="Genomic_DNA"/>
</dbReference>
<sequence>MEQDNGLVYTDIASPLGKIRLVATIRGLTAVLWEGEDYTRTKLSIPHRDDDAQILLLAAQQLFEYFDRKRTIFDLPLDMQGTAFQLKVWNALLAIPYGHTTTYGDLARQLGDIKAVRAVGGALNKNPISIIVPCHRIIGGSGKLVGFAGGLKNKSILIDLERKDRTPTLFD</sequence>
<organism evidence="12 13">
    <name type="scientific">Sphingobacterium athyrii</name>
    <dbReference type="NCBI Taxonomy" id="2152717"/>
    <lineage>
        <taxon>Bacteria</taxon>
        <taxon>Pseudomonadati</taxon>
        <taxon>Bacteroidota</taxon>
        <taxon>Sphingobacteriia</taxon>
        <taxon>Sphingobacteriales</taxon>
        <taxon>Sphingobacteriaceae</taxon>
        <taxon>Sphingobacterium</taxon>
    </lineage>
</organism>
<feature type="domain" description="Methylated-DNA-[protein]-cysteine S-methyltransferase DNA binding" evidence="10">
    <location>
        <begin position="83"/>
        <end position="162"/>
    </location>
</feature>
<dbReference type="InterPro" id="IPR023546">
    <property type="entry name" value="MGMT"/>
</dbReference>
<feature type="domain" description="Methylguanine DNA methyltransferase ribonuclease-like" evidence="11">
    <location>
        <begin position="7"/>
        <end position="78"/>
    </location>
</feature>
<dbReference type="GO" id="GO:0003908">
    <property type="term" value="F:methylated-DNA-[protein]-cysteine S-methyltransferase activity"/>
    <property type="evidence" value="ECO:0007669"/>
    <property type="project" value="UniProtKB-UniRule"/>
</dbReference>
<dbReference type="GO" id="GO:0006307">
    <property type="term" value="P:DNA alkylation repair"/>
    <property type="evidence" value="ECO:0007669"/>
    <property type="project" value="UniProtKB-UniRule"/>
</dbReference>
<dbReference type="CDD" id="cd06445">
    <property type="entry name" value="ATase"/>
    <property type="match status" value="1"/>
</dbReference>
<dbReference type="HAMAP" id="MF_00772">
    <property type="entry name" value="OGT"/>
    <property type="match status" value="1"/>
</dbReference>
<proteinExistence type="inferred from homology"/>
<comment type="miscellaneous">
    <text evidence="9">This enzyme catalyzes only one turnover and therefore is not strictly catalytic. According to one definition, an enzyme is a biocatalyst that acts repeatedly and over many reaction cycles.</text>
</comment>
<evidence type="ECO:0000256" key="3">
    <source>
        <dbReference type="ARBA" id="ARBA00022490"/>
    </source>
</evidence>
<comment type="subcellular location">
    <subcellularLocation>
        <location evidence="9">Cytoplasm</location>
    </subcellularLocation>
</comment>
<dbReference type="InterPro" id="IPR008332">
    <property type="entry name" value="MethylG_MeTrfase_N"/>
</dbReference>
<dbReference type="Gene3D" id="1.10.10.10">
    <property type="entry name" value="Winged helix-like DNA-binding domain superfamily/Winged helix DNA-binding domain"/>
    <property type="match status" value="1"/>
</dbReference>
<comment type="caution">
    <text evidence="12">The sequence shown here is derived from an EMBL/GenBank/DDBJ whole genome shotgun (WGS) entry which is preliminary data.</text>
</comment>
<evidence type="ECO:0000256" key="6">
    <source>
        <dbReference type="ARBA" id="ARBA00022763"/>
    </source>
</evidence>
<dbReference type="Pfam" id="PF02870">
    <property type="entry name" value="Methyltransf_1N"/>
    <property type="match status" value="1"/>
</dbReference>
<evidence type="ECO:0000256" key="1">
    <source>
        <dbReference type="ARBA" id="ARBA00001286"/>
    </source>
</evidence>
<dbReference type="NCBIfam" id="TIGR00589">
    <property type="entry name" value="ogt"/>
    <property type="match status" value="1"/>
</dbReference>
<reference evidence="12 13" key="1">
    <citation type="submission" date="2018-04" db="EMBL/GenBank/DDBJ databases">
        <title>Sphingobacterium sp. M46 Genome.</title>
        <authorList>
            <person name="Cheng J."/>
            <person name="Li Y."/>
        </authorList>
    </citation>
    <scope>NUCLEOTIDE SEQUENCE [LARGE SCALE GENOMIC DNA]</scope>
    <source>
        <strain evidence="12 13">M46</strain>
    </source>
</reference>
<gene>
    <name evidence="12" type="ORF">DCO56_28665</name>
</gene>
<keyword evidence="6 9" id="KW-0227">DNA damage</keyword>
<dbReference type="PROSITE" id="PS00374">
    <property type="entry name" value="MGMT"/>
    <property type="match status" value="1"/>
</dbReference>
<dbReference type="GO" id="GO:0005737">
    <property type="term" value="C:cytoplasm"/>
    <property type="evidence" value="ECO:0007669"/>
    <property type="project" value="UniProtKB-SubCell"/>
</dbReference>
<keyword evidence="3 9" id="KW-0963">Cytoplasm</keyword>
<dbReference type="SUPFAM" id="SSF53155">
    <property type="entry name" value="Methylated DNA-protein cysteine methyltransferase domain"/>
    <property type="match status" value="1"/>
</dbReference>
<dbReference type="Gene3D" id="3.30.160.70">
    <property type="entry name" value="Methylated DNA-protein cysteine methyltransferase domain"/>
    <property type="match status" value="1"/>
</dbReference>
<evidence type="ECO:0000256" key="2">
    <source>
        <dbReference type="ARBA" id="ARBA00008711"/>
    </source>
</evidence>
<dbReference type="InterPro" id="IPR036388">
    <property type="entry name" value="WH-like_DNA-bd_sf"/>
</dbReference>